<feature type="chain" id="PRO_5026908457" evidence="1">
    <location>
        <begin position="23"/>
        <end position="179"/>
    </location>
</feature>
<evidence type="ECO:0000313" key="3">
    <source>
        <dbReference type="RefSeq" id="XP_026280972.1"/>
    </source>
</evidence>
<sequence length="179" mass="20431">MKFILGLCFLLGIACDFSTAAALEGKNRGMTAIPRSTKSVRANGDSSQTSNMTVAFVPLISIIANLLPRFFGRYSPVTPASSVQQARAFLEVKKEKVECNEPWHVGKRWTNHLNRSVYYQCYHSKNCSSIYEESCFVVKMQRCKFPKEFHTEKKLCLVDVNMKTVKHAESNFDFYDNYT</sequence>
<accession>A0A6J1SJ38</accession>
<reference evidence="3" key="1">
    <citation type="submission" date="2025-08" db="UniProtKB">
        <authorList>
            <consortium name="RefSeq"/>
        </authorList>
    </citation>
    <scope>IDENTIFICATION</scope>
    <source>
        <tissue evidence="3">Whole organism</tissue>
    </source>
</reference>
<keyword evidence="2" id="KW-1185">Reference proteome</keyword>
<dbReference type="Proteomes" id="UP000504606">
    <property type="component" value="Unplaced"/>
</dbReference>
<dbReference type="KEGG" id="foc:113208255"/>
<dbReference type="AlphaFoldDB" id="A0A6J1SJ38"/>
<keyword evidence="1" id="KW-0732">Signal</keyword>
<gene>
    <name evidence="3" type="primary">LOC113208255</name>
</gene>
<organism evidence="2 3">
    <name type="scientific">Frankliniella occidentalis</name>
    <name type="common">Western flower thrips</name>
    <name type="synonym">Euthrips occidentalis</name>
    <dbReference type="NCBI Taxonomy" id="133901"/>
    <lineage>
        <taxon>Eukaryota</taxon>
        <taxon>Metazoa</taxon>
        <taxon>Ecdysozoa</taxon>
        <taxon>Arthropoda</taxon>
        <taxon>Hexapoda</taxon>
        <taxon>Insecta</taxon>
        <taxon>Pterygota</taxon>
        <taxon>Neoptera</taxon>
        <taxon>Paraneoptera</taxon>
        <taxon>Thysanoptera</taxon>
        <taxon>Terebrantia</taxon>
        <taxon>Thripoidea</taxon>
        <taxon>Thripidae</taxon>
        <taxon>Frankliniella</taxon>
    </lineage>
</organism>
<feature type="signal peptide" evidence="1">
    <location>
        <begin position="1"/>
        <end position="22"/>
    </location>
</feature>
<proteinExistence type="predicted"/>
<name>A0A6J1SJ38_FRAOC</name>
<evidence type="ECO:0000313" key="2">
    <source>
        <dbReference type="Proteomes" id="UP000504606"/>
    </source>
</evidence>
<dbReference type="PROSITE" id="PS51257">
    <property type="entry name" value="PROKAR_LIPOPROTEIN"/>
    <property type="match status" value="1"/>
</dbReference>
<protein>
    <submittedName>
        <fullName evidence="3">Uncharacterized protein LOC113208255</fullName>
    </submittedName>
</protein>
<dbReference type="GeneID" id="113208255"/>
<dbReference type="OrthoDB" id="10457700at2759"/>
<evidence type="ECO:0000256" key="1">
    <source>
        <dbReference type="SAM" id="SignalP"/>
    </source>
</evidence>
<dbReference type="RefSeq" id="XP_026280972.1">
    <property type="nucleotide sequence ID" value="XM_026425187.2"/>
</dbReference>